<dbReference type="NCBIfam" id="TIGR00063">
    <property type="entry name" value="folE"/>
    <property type="match status" value="1"/>
</dbReference>
<dbReference type="InterPro" id="IPR043134">
    <property type="entry name" value="GTP-CH-I_N"/>
</dbReference>
<dbReference type="SUPFAM" id="SSF55620">
    <property type="entry name" value="Tetrahydrobiopterin biosynthesis enzymes-like"/>
    <property type="match status" value="1"/>
</dbReference>
<dbReference type="Pfam" id="PF01227">
    <property type="entry name" value="GTP_cyclohydroI"/>
    <property type="match status" value="1"/>
</dbReference>
<dbReference type="HAMAP" id="MF_00223">
    <property type="entry name" value="FolE"/>
    <property type="match status" value="1"/>
</dbReference>
<evidence type="ECO:0000256" key="5">
    <source>
        <dbReference type="ARBA" id="ARBA00017272"/>
    </source>
</evidence>
<dbReference type="GO" id="GO:0006729">
    <property type="term" value="P:tetrahydrobiopterin biosynthetic process"/>
    <property type="evidence" value="ECO:0007669"/>
    <property type="project" value="UniProtKB-KW"/>
</dbReference>
<protein>
    <recommendedName>
        <fullName evidence="5">GTP cyclohydrolase 1</fullName>
        <ecNumber evidence="4">3.5.4.16</ecNumber>
    </recommendedName>
    <alternativeName>
        <fullName evidence="10">GTP cyclohydrolase I</fullName>
    </alternativeName>
</protein>
<keyword evidence="8" id="KW-0783">Tetrahydrobiopterin biosynthesis</keyword>
<organism evidence="13">
    <name type="scientific">Halisarca dujardinii</name>
    <name type="common">Dujardin's slime sponge</name>
    <dbReference type="NCBI Taxonomy" id="2583056"/>
    <lineage>
        <taxon>Eukaryota</taxon>
        <taxon>Metazoa</taxon>
        <taxon>Porifera</taxon>
        <taxon>Demospongiae</taxon>
        <taxon>Verongimorpha</taxon>
        <taxon>Chondrillida</taxon>
        <taxon>Halisarcidae</taxon>
        <taxon>Halisarca</taxon>
    </lineage>
</organism>
<dbReference type="PROSITE" id="PS00860">
    <property type="entry name" value="GTP_CYCLOHYDROL_1_2"/>
    <property type="match status" value="1"/>
</dbReference>
<evidence type="ECO:0000256" key="11">
    <source>
        <dbReference type="SAM" id="MobiDB-lite"/>
    </source>
</evidence>
<comment type="similarity">
    <text evidence="3">Belongs to the GTP cyclohydrolase I family.</text>
</comment>
<dbReference type="NCBIfam" id="NF006826">
    <property type="entry name" value="PRK09347.1-3"/>
    <property type="match status" value="1"/>
</dbReference>
<feature type="region of interest" description="Disordered" evidence="11">
    <location>
        <begin position="1"/>
        <end position="55"/>
    </location>
</feature>
<evidence type="ECO:0000256" key="7">
    <source>
        <dbReference type="ARBA" id="ARBA00022801"/>
    </source>
</evidence>
<dbReference type="NCBIfam" id="NF006825">
    <property type="entry name" value="PRK09347.1-2"/>
    <property type="match status" value="1"/>
</dbReference>
<dbReference type="EMBL" id="OR460130">
    <property type="protein sequence ID" value="WNS50053.1"/>
    <property type="molecule type" value="mRNA"/>
</dbReference>
<evidence type="ECO:0000313" key="13">
    <source>
        <dbReference type="EMBL" id="WNS50053.1"/>
    </source>
</evidence>
<evidence type="ECO:0000256" key="10">
    <source>
        <dbReference type="ARBA" id="ARBA00030854"/>
    </source>
</evidence>
<keyword evidence="6" id="KW-0547">Nucleotide-binding</keyword>
<dbReference type="EC" id="3.5.4.16" evidence="4"/>
<dbReference type="AlphaFoldDB" id="A0AA96MKI3"/>
<dbReference type="PANTHER" id="PTHR11109:SF7">
    <property type="entry name" value="GTP CYCLOHYDROLASE 1"/>
    <property type="match status" value="1"/>
</dbReference>
<feature type="compositionally biased region" description="Basic and acidic residues" evidence="11">
    <location>
        <begin position="38"/>
        <end position="55"/>
    </location>
</feature>
<evidence type="ECO:0000256" key="3">
    <source>
        <dbReference type="ARBA" id="ARBA00008085"/>
    </source>
</evidence>
<evidence type="ECO:0000256" key="4">
    <source>
        <dbReference type="ARBA" id="ARBA00012715"/>
    </source>
</evidence>
<proteinExistence type="evidence at transcript level"/>
<dbReference type="InterPro" id="IPR020602">
    <property type="entry name" value="GTP_CycHdrlase_I_dom"/>
</dbReference>
<keyword evidence="7" id="KW-0378">Hydrolase</keyword>
<dbReference type="GO" id="GO:0046654">
    <property type="term" value="P:tetrahydrofolate biosynthetic process"/>
    <property type="evidence" value="ECO:0007669"/>
    <property type="project" value="InterPro"/>
</dbReference>
<dbReference type="InterPro" id="IPR018234">
    <property type="entry name" value="GTP_CycHdrlase_I_CS"/>
</dbReference>
<dbReference type="GO" id="GO:0005525">
    <property type="term" value="F:GTP binding"/>
    <property type="evidence" value="ECO:0007669"/>
    <property type="project" value="UniProtKB-KW"/>
</dbReference>
<name>A0AA96MKI3_HALDU</name>
<evidence type="ECO:0000259" key="12">
    <source>
        <dbReference type="Pfam" id="PF01227"/>
    </source>
</evidence>
<dbReference type="FunFam" id="3.30.1130.10:FF:000012">
    <property type="entry name" value="GTP cyclohydrolase 1"/>
    <property type="match status" value="1"/>
</dbReference>
<evidence type="ECO:0000256" key="6">
    <source>
        <dbReference type="ARBA" id="ARBA00022741"/>
    </source>
</evidence>
<dbReference type="PANTHER" id="PTHR11109">
    <property type="entry name" value="GTP CYCLOHYDROLASE I"/>
    <property type="match status" value="1"/>
</dbReference>
<dbReference type="FunFam" id="1.10.286.10:FF:000003">
    <property type="entry name" value="GTP cyclohydrolase 1"/>
    <property type="match status" value="1"/>
</dbReference>
<sequence length="251" mass="27952">MAEVPAEVNNIEETTQHHSPRERLKHGNAEASTNNTEMRPHYSKLDQHQDVETSDASEKLKRMEGAFRTILECVNEDPDREGLVRTPARAAKAMMFFTKGYEDTLASAVSNGVFHEEHNDMVIVKGINMFSLCEHHLVPFYGTVSVAYLPSNKVLGLSKLARIVEVFSRRLQLQERLTREIATGIMESIQPSGVAVVIEASHMCMVMRGVEKPGSKTVTSTMLGVFRDDPRTRHEFLHLITNSLSSGGGGM</sequence>
<evidence type="ECO:0000256" key="8">
    <source>
        <dbReference type="ARBA" id="ARBA00023007"/>
    </source>
</evidence>
<dbReference type="GO" id="GO:0005737">
    <property type="term" value="C:cytoplasm"/>
    <property type="evidence" value="ECO:0007669"/>
    <property type="project" value="TreeGrafter"/>
</dbReference>
<feature type="domain" description="GTP cyclohydrolase I" evidence="12">
    <location>
        <begin position="64"/>
        <end position="240"/>
    </location>
</feature>
<keyword evidence="9" id="KW-0342">GTP-binding</keyword>
<evidence type="ECO:0000256" key="9">
    <source>
        <dbReference type="ARBA" id="ARBA00023134"/>
    </source>
</evidence>
<dbReference type="GO" id="GO:0008270">
    <property type="term" value="F:zinc ion binding"/>
    <property type="evidence" value="ECO:0007669"/>
    <property type="project" value="TreeGrafter"/>
</dbReference>
<feature type="compositionally biased region" description="Basic and acidic residues" evidence="11">
    <location>
        <begin position="14"/>
        <end position="28"/>
    </location>
</feature>
<comment type="pathway">
    <text evidence="2">Cofactor biosynthesis; 7,8-dihydroneopterin triphosphate biosynthesis; 7,8-dihydroneopterin triphosphate from GTP: step 1/1.</text>
</comment>
<dbReference type="InterPro" id="IPR043133">
    <property type="entry name" value="GTP-CH-I_C/QueF"/>
</dbReference>
<dbReference type="Gene3D" id="3.30.1130.10">
    <property type="match status" value="1"/>
</dbReference>
<dbReference type="CDD" id="cd00642">
    <property type="entry name" value="GTP_cyclohydro1"/>
    <property type="match status" value="1"/>
</dbReference>
<reference evidence="13" key="1">
    <citation type="submission" date="2023-08" db="EMBL/GenBank/DDBJ databases">
        <authorList>
            <person name="Adameyko K."/>
            <person name="Kravchuk O."/>
            <person name="Lyupina Y."/>
        </authorList>
    </citation>
    <scope>NUCLEOTIDE SEQUENCE</scope>
</reference>
<dbReference type="GO" id="GO:0003934">
    <property type="term" value="F:GTP cyclohydrolase I activity"/>
    <property type="evidence" value="ECO:0007669"/>
    <property type="project" value="UniProtKB-EC"/>
</dbReference>
<dbReference type="InterPro" id="IPR001474">
    <property type="entry name" value="GTP_CycHdrlase_I"/>
</dbReference>
<dbReference type="Gene3D" id="1.10.286.10">
    <property type="match status" value="1"/>
</dbReference>
<accession>A0AA96MKI3</accession>
<evidence type="ECO:0000256" key="2">
    <source>
        <dbReference type="ARBA" id="ARBA00005080"/>
    </source>
</evidence>
<comment type="catalytic activity">
    <reaction evidence="1">
        <text>GTP + H2O = 7,8-dihydroneopterin 3'-triphosphate + formate + H(+)</text>
        <dbReference type="Rhea" id="RHEA:17473"/>
        <dbReference type="ChEBI" id="CHEBI:15377"/>
        <dbReference type="ChEBI" id="CHEBI:15378"/>
        <dbReference type="ChEBI" id="CHEBI:15740"/>
        <dbReference type="ChEBI" id="CHEBI:37565"/>
        <dbReference type="ChEBI" id="CHEBI:58462"/>
        <dbReference type="EC" id="3.5.4.16"/>
    </reaction>
</comment>
<evidence type="ECO:0000256" key="1">
    <source>
        <dbReference type="ARBA" id="ARBA00001052"/>
    </source>
</evidence>
<dbReference type="PROSITE" id="PS00859">
    <property type="entry name" value="GTP_CYCLOHYDROL_1_1"/>
    <property type="match status" value="1"/>
</dbReference>